<dbReference type="AlphaFoldDB" id="A0A6J4NTB0"/>
<evidence type="ECO:0000313" key="1">
    <source>
        <dbReference type="EMBL" id="CAA9391746.1"/>
    </source>
</evidence>
<accession>A0A6J4NTB0</accession>
<reference evidence="1" key="1">
    <citation type="submission" date="2020-02" db="EMBL/GenBank/DDBJ databases">
        <authorList>
            <person name="Meier V. D."/>
        </authorList>
    </citation>
    <scope>NUCLEOTIDE SEQUENCE</scope>
    <source>
        <strain evidence="1">AVDCRST_MAG47</strain>
    </source>
</reference>
<name>A0A6J4NTB0_9ACTN</name>
<sequence length="68" mass="7451">MNPPAHSHRPLPSRCHPLVVGPTLCGRRRLKGGPGVPKFARLPARAFNVSLRGRRTGDPHFPRADGPR</sequence>
<proteinExistence type="predicted"/>
<dbReference type="EMBL" id="CADCUK010000186">
    <property type="protein sequence ID" value="CAA9391746.1"/>
    <property type="molecule type" value="Genomic_DNA"/>
</dbReference>
<protein>
    <submittedName>
        <fullName evidence="1">Uncharacterized protein</fullName>
    </submittedName>
</protein>
<organism evidence="1">
    <name type="scientific">uncultured Nocardioidaceae bacterium</name>
    <dbReference type="NCBI Taxonomy" id="253824"/>
    <lineage>
        <taxon>Bacteria</taxon>
        <taxon>Bacillati</taxon>
        <taxon>Actinomycetota</taxon>
        <taxon>Actinomycetes</taxon>
        <taxon>Propionibacteriales</taxon>
        <taxon>Nocardioidaceae</taxon>
        <taxon>environmental samples</taxon>
    </lineage>
</organism>
<gene>
    <name evidence="1" type="ORF">AVDCRST_MAG47-2871</name>
</gene>